<evidence type="ECO:0000256" key="2">
    <source>
        <dbReference type="SAM" id="Phobius"/>
    </source>
</evidence>
<evidence type="ECO:0000256" key="1">
    <source>
        <dbReference type="SAM" id="MobiDB-lite"/>
    </source>
</evidence>
<feature type="region of interest" description="Disordered" evidence="1">
    <location>
        <begin position="1"/>
        <end position="27"/>
    </location>
</feature>
<sequence>MLFKKPSQDTPDPKPLPSRRHRRAEATRRHALSPLRILVMVLLLPLTTVLIATGIFLRLSEFEREEAVIHLIALAGCDATQSLGVGPFYEGQAGYHKRNDPDGDGVACGAASPPRATAPQVHNSPEPQQRSLGTAKFVRP</sequence>
<reference evidence="4" key="1">
    <citation type="submission" date="2019-12" db="EMBL/GenBank/DDBJ databases">
        <title>Ruegeria JWLKs population differentiation of coral mucus and skeleton niches.</title>
        <authorList>
            <person name="Luo D."/>
        </authorList>
    </citation>
    <scope>NUCLEOTIDE SEQUENCE</scope>
    <source>
        <strain evidence="4">HKCCD6181</strain>
    </source>
</reference>
<dbReference type="Proteomes" id="UP000597886">
    <property type="component" value="Unassembled WGS sequence"/>
</dbReference>
<evidence type="ECO:0000313" key="5">
    <source>
        <dbReference type="Proteomes" id="UP000597886"/>
    </source>
</evidence>
<comment type="caution">
    <text evidence="4">The sequence shown here is derived from an EMBL/GenBank/DDBJ whole genome shotgun (WGS) entry which is preliminary data.</text>
</comment>
<accession>A0AA90YX53</accession>
<organism evidence="4 5">
    <name type="scientific">Ruegeria atlantica</name>
    <dbReference type="NCBI Taxonomy" id="81569"/>
    <lineage>
        <taxon>Bacteria</taxon>
        <taxon>Pseudomonadati</taxon>
        <taxon>Pseudomonadota</taxon>
        <taxon>Alphaproteobacteria</taxon>
        <taxon>Rhodobacterales</taxon>
        <taxon>Roseobacteraceae</taxon>
        <taxon>Ruegeria</taxon>
    </lineage>
</organism>
<evidence type="ECO:0000313" key="4">
    <source>
        <dbReference type="EMBL" id="NOE17775.1"/>
    </source>
</evidence>
<feature type="compositionally biased region" description="Polar residues" evidence="1">
    <location>
        <begin position="120"/>
        <end position="132"/>
    </location>
</feature>
<dbReference type="RefSeq" id="WP_171329128.1">
    <property type="nucleotide sequence ID" value="NZ_WVRA01000002.1"/>
</dbReference>
<feature type="region of interest" description="Disordered" evidence="1">
    <location>
        <begin position="92"/>
        <end position="140"/>
    </location>
</feature>
<name>A0AA90YX53_9RHOB</name>
<keyword evidence="2" id="KW-0472">Membrane</keyword>
<dbReference type="SMART" id="SM00894">
    <property type="entry name" value="Excalibur"/>
    <property type="match status" value="1"/>
</dbReference>
<feature type="transmembrane region" description="Helical" evidence="2">
    <location>
        <begin position="37"/>
        <end position="57"/>
    </location>
</feature>
<feature type="domain" description="Excalibur calcium-binding" evidence="3">
    <location>
        <begin position="73"/>
        <end position="109"/>
    </location>
</feature>
<keyword evidence="2" id="KW-0812">Transmembrane</keyword>
<dbReference type="AlphaFoldDB" id="A0AA90YX53"/>
<gene>
    <name evidence="4" type="ORF">GS634_06510</name>
</gene>
<evidence type="ECO:0000259" key="3">
    <source>
        <dbReference type="SMART" id="SM00894"/>
    </source>
</evidence>
<proteinExistence type="predicted"/>
<dbReference type="Pfam" id="PF05901">
    <property type="entry name" value="Excalibur"/>
    <property type="match status" value="1"/>
</dbReference>
<keyword evidence="2" id="KW-1133">Transmembrane helix</keyword>
<dbReference type="EMBL" id="WVRA01000002">
    <property type="protein sequence ID" value="NOE17775.1"/>
    <property type="molecule type" value="Genomic_DNA"/>
</dbReference>
<protein>
    <recommendedName>
        <fullName evidence="3">Excalibur calcium-binding domain-containing protein</fullName>
    </recommendedName>
</protein>
<dbReference type="InterPro" id="IPR008613">
    <property type="entry name" value="Excalibur_Ca-bd_domain"/>
</dbReference>